<dbReference type="EMBL" id="FNVT01000010">
    <property type="protein sequence ID" value="SEG96671.1"/>
    <property type="molecule type" value="Genomic_DNA"/>
</dbReference>
<evidence type="ECO:0000313" key="2">
    <source>
        <dbReference type="Proteomes" id="UP000236732"/>
    </source>
</evidence>
<gene>
    <name evidence="1" type="ORF">SAMN05444920_11037</name>
</gene>
<name>A0A1H6EHD7_9ACTN</name>
<dbReference type="Proteomes" id="UP000236732">
    <property type="component" value="Unassembled WGS sequence"/>
</dbReference>
<sequence>MAGTDRATELAPAGQVGTLPARLREVPLTGSEVLHPSSPLFGDLA</sequence>
<reference evidence="1 2" key="1">
    <citation type="submission" date="2016-10" db="EMBL/GenBank/DDBJ databases">
        <authorList>
            <person name="de Groot N.N."/>
        </authorList>
    </citation>
    <scope>NUCLEOTIDE SEQUENCE [LARGE SCALE GENOMIC DNA]</scope>
    <source>
        <strain evidence="1 2">CGMCC 4.7037</strain>
    </source>
</reference>
<proteinExistence type="predicted"/>
<keyword evidence="2" id="KW-1185">Reference proteome</keyword>
<evidence type="ECO:0000313" key="1">
    <source>
        <dbReference type="EMBL" id="SEG96671.1"/>
    </source>
</evidence>
<dbReference type="OrthoDB" id="9797603at2"/>
<protein>
    <submittedName>
        <fullName evidence="1">Uncharacterized protein</fullName>
    </submittedName>
</protein>
<dbReference type="RefSeq" id="WP_160150472.1">
    <property type="nucleotide sequence ID" value="NZ_FNVT01000010.1"/>
</dbReference>
<accession>A0A1H6EHD7</accession>
<dbReference type="AlphaFoldDB" id="A0A1H6EHD7"/>
<organism evidence="1 2">
    <name type="scientific">Nonomuraea solani</name>
    <dbReference type="NCBI Taxonomy" id="1144553"/>
    <lineage>
        <taxon>Bacteria</taxon>
        <taxon>Bacillati</taxon>
        <taxon>Actinomycetota</taxon>
        <taxon>Actinomycetes</taxon>
        <taxon>Streptosporangiales</taxon>
        <taxon>Streptosporangiaceae</taxon>
        <taxon>Nonomuraea</taxon>
    </lineage>
</organism>